<name>A0A0P0RPX2_9BURK</name>
<dbReference type="AlphaFoldDB" id="A0A0P0RPX2"/>
<sequence length="37" mass="3897">MTATASSNPAAFPKLAQLAARAMKLEAFSSTLPFRQA</sequence>
<evidence type="ECO:0000313" key="2">
    <source>
        <dbReference type="Proteomes" id="UP000019146"/>
    </source>
</evidence>
<reference evidence="1 2" key="1">
    <citation type="journal article" date="2014" name="Genome Announc.">
        <title>Draft Genome Sequence of the Haloacid-Degrading Burkholderia caribensis Strain MBA4.</title>
        <authorList>
            <person name="Pan Y."/>
            <person name="Kong K.F."/>
            <person name="Tsang J.S."/>
        </authorList>
    </citation>
    <scope>NUCLEOTIDE SEQUENCE [LARGE SCALE GENOMIC DNA]</scope>
    <source>
        <strain evidence="1 2">MBA4</strain>
        <plasmid evidence="2">Plasmid</plasmid>
    </source>
</reference>
<organism evidence="1 2">
    <name type="scientific">Paraburkholderia caribensis MBA4</name>
    <dbReference type="NCBI Taxonomy" id="1323664"/>
    <lineage>
        <taxon>Bacteria</taxon>
        <taxon>Pseudomonadati</taxon>
        <taxon>Pseudomonadota</taxon>
        <taxon>Betaproteobacteria</taxon>
        <taxon>Burkholderiales</taxon>
        <taxon>Burkholderiaceae</taxon>
        <taxon>Paraburkholderia</taxon>
    </lineage>
</organism>
<evidence type="ECO:0000313" key="1">
    <source>
        <dbReference type="EMBL" id="ALL71040.1"/>
    </source>
</evidence>
<accession>A0A0P0RPX2</accession>
<proteinExistence type="predicted"/>
<dbReference type="EMBL" id="CP012748">
    <property type="protein sequence ID" value="ALL71040.1"/>
    <property type="molecule type" value="Genomic_DNA"/>
</dbReference>
<dbReference type="Proteomes" id="UP000019146">
    <property type="component" value="Plasmid unnamed"/>
</dbReference>
<gene>
    <name evidence="1" type="ORF">K788_0002133</name>
</gene>
<dbReference type="KEGG" id="bcai:K788_0002133"/>
<keyword evidence="1" id="KW-0614">Plasmid</keyword>
<geneLocation type="plasmid" evidence="2"/>
<protein>
    <submittedName>
        <fullName evidence="1">Uncharacterized protein</fullName>
    </submittedName>
</protein>